<dbReference type="KEGG" id="cly:Celly_0923"/>
<dbReference type="STRING" id="867900.Celly_0923"/>
<protein>
    <submittedName>
        <fullName evidence="1">Uncharacterized protein</fullName>
    </submittedName>
</protein>
<name>F0RDK6_CELLC</name>
<dbReference type="AlphaFoldDB" id="F0RDK6"/>
<dbReference type="HOGENOM" id="CLU_2804588_0_0_10"/>
<evidence type="ECO:0000313" key="2">
    <source>
        <dbReference type="Proteomes" id="UP000007487"/>
    </source>
</evidence>
<dbReference type="Proteomes" id="UP000007487">
    <property type="component" value="Chromosome"/>
</dbReference>
<keyword evidence="2" id="KW-1185">Reference proteome</keyword>
<reference evidence="1 2" key="1">
    <citation type="journal article" date="2011" name="Stand. Genomic Sci.">
        <title>Complete genome sequence of Cellulophaga lytica type strain (LIM- 21).</title>
        <authorList>
            <person name="Pati A."/>
            <person name="Abt B."/>
            <person name="Teshima H."/>
            <person name="Nolan M."/>
            <person name="Lapidus A."/>
            <person name="Lucas S."/>
            <person name="Hammon N."/>
            <person name="Deshpande S."/>
            <person name="Cheng J.F."/>
            <person name="Tapia R."/>
            <person name="Han C."/>
            <person name="Goodwin L."/>
            <person name="Pitluck S."/>
            <person name="Liolios K."/>
            <person name="Pagani I."/>
            <person name="Mavromatis K."/>
            <person name="Ovchinikova G."/>
            <person name="Chen A."/>
            <person name="Palaniappan K."/>
            <person name="Land M."/>
            <person name="Hauser L."/>
            <person name="Jeffries C.D."/>
            <person name="Detter J.C."/>
            <person name="Brambilla E.M."/>
            <person name="Kannan K.P."/>
            <person name="Rohde M."/>
            <person name="Spring S."/>
            <person name="Goker M."/>
            <person name="Woyke T."/>
            <person name="Bristow J."/>
            <person name="Eisen J.A."/>
            <person name="Markowitz V."/>
            <person name="Hugenholtz P."/>
            <person name="Kyrpides N.C."/>
            <person name="Klenk H.P."/>
            <person name="Ivanova N."/>
        </authorList>
    </citation>
    <scope>NUCLEOTIDE SEQUENCE [LARGE SCALE GENOMIC DNA]</scope>
    <source>
        <strain evidence="2">ATCC 23178 / DSM 7489 / JCM 8516 / NBRC 14961 / NCIMB 1423 / VKM B-1433 / Cy l20</strain>
    </source>
</reference>
<proteinExistence type="predicted"/>
<accession>F0RDK6</accession>
<sequence length="67" mass="7401">MKTKFYECITDEGNKIINVDNIASVENINNKTVMTLNVKKENDVNVSFVVNLPWTSVASAVQALGLD</sequence>
<dbReference type="EMBL" id="CP002534">
    <property type="protein sequence ID" value="ADY28754.1"/>
    <property type="molecule type" value="Genomic_DNA"/>
</dbReference>
<dbReference type="RefSeq" id="WP_013620502.1">
    <property type="nucleotide sequence ID" value="NC_015167.1"/>
</dbReference>
<gene>
    <name evidence="1" type="ordered locus">Celly_0923</name>
</gene>
<organism evidence="1 2">
    <name type="scientific">Cellulophaga lytica (strain ATCC 23178 / DSM 7489 / JCM 8516 / NBRC 14961 / NCIMB 1423 / VKM B-1433 / Cy l20)</name>
    <dbReference type="NCBI Taxonomy" id="867900"/>
    <lineage>
        <taxon>Bacteria</taxon>
        <taxon>Pseudomonadati</taxon>
        <taxon>Bacteroidota</taxon>
        <taxon>Flavobacteriia</taxon>
        <taxon>Flavobacteriales</taxon>
        <taxon>Flavobacteriaceae</taxon>
        <taxon>Cellulophaga</taxon>
    </lineage>
</organism>
<evidence type="ECO:0000313" key="1">
    <source>
        <dbReference type="EMBL" id="ADY28754.1"/>
    </source>
</evidence>